<feature type="domain" description="AB hydrolase-1" evidence="2">
    <location>
        <begin position="140"/>
        <end position="427"/>
    </location>
</feature>
<dbReference type="AlphaFoldDB" id="A0A165IR64"/>
<evidence type="ECO:0000313" key="3">
    <source>
        <dbReference type="EMBL" id="KZV93760.1"/>
    </source>
</evidence>
<dbReference type="EMBL" id="KV425984">
    <property type="protein sequence ID" value="KZV93760.1"/>
    <property type="molecule type" value="Genomic_DNA"/>
</dbReference>
<dbReference type="SUPFAM" id="SSF53474">
    <property type="entry name" value="alpha/beta-Hydrolases"/>
    <property type="match status" value="1"/>
</dbReference>
<organism evidence="3 4">
    <name type="scientific">Exidia glandulosa HHB12029</name>
    <dbReference type="NCBI Taxonomy" id="1314781"/>
    <lineage>
        <taxon>Eukaryota</taxon>
        <taxon>Fungi</taxon>
        <taxon>Dikarya</taxon>
        <taxon>Basidiomycota</taxon>
        <taxon>Agaricomycotina</taxon>
        <taxon>Agaricomycetes</taxon>
        <taxon>Auriculariales</taxon>
        <taxon>Exidiaceae</taxon>
        <taxon>Exidia</taxon>
    </lineage>
</organism>
<feature type="compositionally biased region" description="Pro residues" evidence="1">
    <location>
        <begin position="20"/>
        <end position="29"/>
    </location>
</feature>
<dbReference type="STRING" id="1314781.A0A165IR64"/>
<evidence type="ECO:0000313" key="4">
    <source>
        <dbReference type="Proteomes" id="UP000077266"/>
    </source>
</evidence>
<dbReference type="Pfam" id="PF12697">
    <property type="entry name" value="Abhydrolase_6"/>
    <property type="match status" value="1"/>
</dbReference>
<dbReference type="InterPro" id="IPR029058">
    <property type="entry name" value="AB_hydrolase_fold"/>
</dbReference>
<proteinExistence type="predicted"/>
<keyword evidence="4" id="KW-1185">Reference proteome</keyword>
<evidence type="ECO:0000256" key="1">
    <source>
        <dbReference type="SAM" id="MobiDB-lite"/>
    </source>
</evidence>
<feature type="region of interest" description="Disordered" evidence="1">
    <location>
        <begin position="1"/>
        <end position="41"/>
    </location>
</feature>
<name>A0A165IR64_EXIGL</name>
<dbReference type="Proteomes" id="UP000077266">
    <property type="component" value="Unassembled WGS sequence"/>
</dbReference>
<reference evidence="3 4" key="1">
    <citation type="journal article" date="2016" name="Mol. Biol. Evol.">
        <title>Comparative Genomics of Early-Diverging Mushroom-Forming Fungi Provides Insights into the Origins of Lignocellulose Decay Capabilities.</title>
        <authorList>
            <person name="Nagy L.G."/>
            <person name="Riley R."/>
            <person name="Tritt A."/>
            <person name="Adam C."/>
            <person name="Daum C."/>
            <person name="Floudas D."/>
            <person name="Sun H."/>
            <person name="Yadav J.S."/>
            <person name="Pangilinan J."/>
            <person name="Larsson K.H."/>
            <person name="Matsuura K."/>
            <person name="Barry K."/>
            <person name="Labutti K."/>
            <person name="Kuo R."/>
            <person name="Ohm R.A."/>
            <person name="Bhattacharya S.S."/>
            <person name="Shirouzu T."/>
            <person name="Yoshinaga Y."/>
            <person name="Martin F.M."/>
            <person name="Grigoriev I.V."/>
            <person name="Hibbett D.S."/>
        </authorList>
    </citation>
    <scope>NUCLEOTIDE SEQUENCE [LARGE SCALE GENOMIC DNA]</scope>
    <source>
        <strain evidence="3 4">HHB12029</strain>
    </source>
</reference>
<sequence>MALLSSYPRPQHALDIPTVVPRPPRPLTTPPASAILNPPQLPCPPRSPDSLKGFIVSTHLVPAAYPRIPYGPAPHVPSSLPGESKGQRIARLQQVGAEQLSRRAAFERGDLSPPAPRNELPWLAANRYVPVGAARDGVTLIFTHGNGMHKETWEPTLRHLLELGAPIAEAWSLDCANQGDSALVNAGVLPEIYDVAESARDPANFLLYYMPDAVMPESLPVHLPRVSEEEVSRRQTSGYRTRTVCAVGHSLGATILFGTQYCPRLFSAVILVEPVFVPLPWIPKFGHEGRVLNTICRRTSWPSRENAFASLRRSPFFQAWDEDVLRAYVEHGMTYSEKDGAQLKTSIYQEMSIFAETRVPNEAWEATRNVPPEVRLFWIMSGTDNTLSGGDAYSAHTVWRRVQNSSNVRLAHAGHLIPQQAPRALAEVLHVFLLTQFGGQLTHRSPLQWPKARL</sequence>
<evidence type="ECO:0000259" key="2">
    <source>
        <dbReference type="Pfam" id="PF12697"/>
    </source>
</evidence>
<dbReference type="OrthoDB" id="94039at2759"/>
<dbReference type="InterPro" id="IPR000073">
    <property type="entry name" value="AB_hydrolase_1"/>
</dbReference>
<gene>
    <name evidence="3" type="ORF">EXIGLDRAFT_34964</name>
</gene>
<dbReference type="Gene3D" id="3.40.50.1820">
    <property type="entry name" value="alpha/beta hydrolase"/>
    <property type="match status" value="1"/>
</dbReference>
<accession>A0A165IR64</accession>
<protein>
    <recommendedName>
        <fullName evidence="2">AB hydrolase-1 domain-containing protein</fullName>
    </recommendedName>
</protein>
<dbReference type="InParanoid" id="A0A165IR64"/>